<dbReference type="GO" id="GO:0004103">
    <property type="term" value="F:choline kinase activity"/>
    <property type="evidence" value="ECO:0007669"/>
    <property type="project" value="TreeGrafter"/>
</dbReference>
<keyword evidence="5" id="KW-1185">Reference proteome</keyword>
<sequence>MKVGFVNKLFYCFLPENVDQIYGKVVVRFHNMDIISLYGSETHLNTFLTRDLLAEMSWLRHQVLAIKSPVLFSHNDFNRTNILIRDLNPDNNELDIYFVDFDFSSYNYRGCDFGNYFSTWASDSAEFGVDSRFPTNCQMCPFIDGYIREMTAINGNSFTQLEINSRQRLIKEAKREQLTVPMTALN</sequence>
<name>A0A7R9KH85_9ACAR</name>
<evidence type="ECO:0000256" key="3">
    <source>
        <dbReference type="ARBA" id="ARBA00038211"/>
    </source>
</evidence>
<proteinExistence type="inferred from homology"/>
<dbReference type="OrthoDB" id="3649325at2759"/>
<evidence type="ECO:0000313" key="5">
    <source>
        <dbReference type="Proteomes" id="UP000759131"/>
    </source>
</evidence>
<evidence type="ECO:0000256" key="1">
    <source>
        <dbReference type="ARBA" id="ARBA00023209"/>
    </source>
</evidence>
<dbReference type="PANTHER" id="PTHR22603">
    <property type="entry name" value="CHOLINE/ETHANOALAMINE KINASE"/>
    <property type="match status" value="1"/>
</dbReference>
<dbReference type="GO" id="GO:0005737">
    <property type="term" value="C:cytoplasm"/>
    <property type="evidence" value="ECO:0007669"/>
    <property type="project" value="TreeGrafter"/>
</dbReference>
<dbReference type="AlphaFoldDB" id="A0A7R9KH85"/>
<keyword evidence="1" id="KW-0444">Lipid biosynthesis</keyword>
<comment type="similarity">
    <text evidence="3">Belongs to the choline/ethanolamine kinase family.</text>
</comment>
<accession>A0A7R9KH85</accession>
<dbReference type="Gene3D" id="3.90.1200.10">
    <property type="match status" value="1"/>
</dbReference>
<dbReference type="EMBL" id="OC856034">
    <property type="protein sequence ID" value="CAD7623083.1"/>
    <property type="molecule type" value="Genomic_DNA"/>
</dbReference>
<dbReference type="EMBL" id="CAJPIZ010001459">
    <property type="protein sequence ID" value="CAG2103513.1"/>
    <property type="molecule type" value="Genomic_DNA"/>
</dbReference>
<evidence type="ECO:0000256" key="2">
    <source>
        <dbReference type="ARBA" id="ARBA00023264"/>
    </source>
</evidence>
<reference evidence="4" key="1">
    <citation type="submission" date="2020-11" db="EMBL/GenBank/DDBJ databases">
        <authorList>
            <person name="Tran Van P."/>
        </authorList>
    </citation>
    <scope>NUCLEOTIDE SEQUENCE</scope>
</reference>
<evidence type="ECO:0000313" key="4">
    <source>
        <dbReference type="EMBL" id="CAD7623083.1"/>
    </source>
</evidence>
<dbReference type="GO" id="GO:0004305">
    <property type="term" value="F:ethanolamine kinase activity"/>
    <property type="evidence" value="ECO:0007669"/>
    <property type="project" value="TreeGrafter"/>
</dbReference>
<dbReference type="PANTHER" id="PTHR22603:SF93">
    <property type="entry name" value="RE24176P"/>
    <property type="match status" value="1"/>
</dbReference>
<gene>
    <name evidence="4" type="ORF">OSB1V03_LOCUS3543</name>
</gene>
<organism evidence="4">
    <name type="scientific">Medioppia subpectinata</name>
    <dbReference type="NCBI Taxonomy" id="1979941"/>
    <lineage>
        <taxon>Eukaryota</taxon>
        <taxon>Metazoa</taxon>
        <taxon>Ecdysozoa</taxon>
        <taxon>Arthropoda</taxon>
        <taxon>Chelicerata</taxon>
        <taxon>Arachnida</taxon>
        <taxon>Acari</taxon>
        <taxon>Acariformes</taxon>
        <taxon>Sarcoptiformes</taxon>
        <taxon>Oribatida</taxon>
        <taxon>Brachypylina</taxon>
        <taxon>Oppioidea</taxon>
        <taxon>Oppiidae</taxon>
        <taxon>Medioppia</taxon>
    </lineage>
</organism>
<dbReference type="GO" id="GO:0006646">
    <property type="term" value="P:phosphatidylethanolamine biosynthetic process"/>
    <property type="evidence" value="ECO:0007669"/>
    <property type="project" value="TreeGrafter"/>
</dbReference>
<keyword evidence="2" id="KW-1208">Phospholipid metabolism</keyword>
<dbReference type="Proteomes" id="UP000759131">
    <property type="component" value="Unassembled WGS sequence"/>
</dbReference>
<dbReference type="Pfam" id="PF01633">
    <property type="entry name" value="Choline_kinase"/>
    <property type="match status" value="1"/>
</dbReference>
<keyword evidence="1" id="KW-0594">Phospholipid biosynthesis</keyword>
<keyword evidence="1" id="KW-0443">Lipid metabolism</keyword>
<dbReference type="InterPro" id="IPR011009">
    <property type="entry name" value="Kinase-like_dom_sf"/>
</dbReference>
<protein>
    <submittedName>
        <fullName evidence="4">Uncharacterized protein</fullName>
    </submittedName>
</protein>
<dbReference type="SUPFAM" id="SSF56112">
    <property type="entry name" value="Protein kinase-like (PK-like)"/>
    <property type="match status" value="1"/>
</dbReference>